<dbReference type="Proteomes" id="UP001206925">
    <property type="component" value="Unassembled WGS sequence"/>
</dbReference>
<dbReference type="AlphaFoldDB" id="A0AAD5GAY6"/>
<protein>
    <recommendedName>
        <fullName evidence="2">Replication protein A 70 kDa DNA-binding subunit B/D first OB fold domain-containing protein</fullName>
    </recommendedName>
</protein>
<feature type="domain" description="Replication protein A 70 kDa DNA-binding subunit B/D first OB fold" evidence="2">
    <location>
        <begin position="8"/>
        <end position="110"/>
    </location>
</feature>
<comment type="caution">
    <text evidence="3">The sequence shown here is derived from an EMBL/GenBank/DDBJ whole genome shotgun (WGS) entry which is preliminary data.</text>
</comment>
<evidence type="ECO:0000313" key="4">
    <source>
        <dbReference type="Proteomes" id="UP001206925"/>
    </source>
</evidence>
<sequence length="423" mass="48555">MATNAIVFIKDVKARKRNTSLRVRVANLWRKKMNGAENKTYRLDMILMDEMGDFIYANCMHTMLERFDSMLHIDETLYINNPFISKDDTKQHVDYDKKMSLNDKTTIIKCQNWEGPKFAFNFLCFKTLNQKTMKHNTKTDFIGYVKVCYNLDFVKKKNGIKAPIIKFKLRNLEGIEIDGSLWEDKAIALSSFMSNPDRDPHVFLLVQFASVNNYQGNMSVKNSYEASRVFINEDIEELRTFKQQYLAKFVDKESSESSNSTVGSYMISNETKVIIVGKISEIGTDLQWYYKGCNYFRAKVEKKFVSYEKDDGTVGGKEVKARFLVNRPAVDEVADINEDPVAQLEEVIEQDTMSSTNADESEMSRMKKIVAEDESGSSKRPVDDVYEVDGPTATSITKRKKVTAKEGGTMNNKMNLLIPKLEK</sequence>
<dbReference type="Pfam" id="PF02721">
    <property type="entry name" value="DUF223"/>
    <property type="match status" value="1"/>
</dbReference>
<feature type="compositionally biased region" description="Basic and acidic residues" evidence="1">
    <location>
        <begin position="370"/>
        <end position="383"/>
    </location>
</feature>
<feature type="region of interest" description="Disordered" evidence="1">
    <location>
        <begin position="370"/>
        <end position="423"/>
    </location>
</feature>
<proteinExistence type="predicted"/>
<dbReference type="InterPro" id="IPR003871">
    <property type="entry name" value="RFA1B/D_OB_1st"/>
</dbReference>
<dbReference type="PANTHER" id="PTHR47165:SF4">
    <property type="entry name" value="OS03G0429900 PROTEIN"/>
    <property type="match status" value="1"/>
</dbReference>
<accession>A0AAD5GAY6</accession>
<evidence type="ECO:0000313" key="3">
    <source>
        <dbReference type="EMBL" id="KAI7733498.1"/>
    </source>
</evidence>
<dbReference type="PANTHER" id="PTHR47165">
    <property type="entry name" value="OS03G0429900 PROTEIN"/>
    <property type="match status" value="1"/>
</dbReference>
<dbReference type="EMBL" id="JAMZMK010009968">
    <property type="protein sequence ID" value="KAI7733498.1"/>
    <property type="molecule type" value="Genomic_DNA"/>
</dbReference>
<dbReference type="Gene3D" id="2.40.50.140">
    <property type="entry name" value="Nucleic acid-binding proteins"/>
    <property type="match status" value="2"/>
</dbReference>
<reference evidence="3" key="1">
    <citation type="submission" date="2022-06" db="EMBL/GenBank/DDBJ databases">
        <title>Uncovering the hologenomic basis of an extraordinary plant invasion.</title>
        <authorList>
            <person name="Bieker V.C."/>
            <person name="Martin M.D."/>
            <person name="Gilbert T."/>
            <person name="Hodgins K."/>
            <person name="Battlay P."/>
            <person name="Petersen B."/>
            <person name="Wilson J."/>
        </authorList>
    </citation>
    <scope>NUCLEOTIDE SEQUENCE</scope>
    <source>
        <strain evidence="3">AA19_3_7</strain>
        <tissue evidence="3">Leaf</tissue>
    </source>
</reference>
<evidence type="ECO:0000259" key="2">
    <source>
        <dbReference type="Pfam" id="PF02721"/>
    </source>
</evidence>
<evidence type="ECO:0000256" key="1">
    <source>
        <dbReference type="SAM" id="MobiDB-lite"/>
    </source>
</evidence>
<name>A0AAD5GAY6_AMBAR</name>
<keyword evidence="4" id="KW-1185">Reference proteome</keyword>
<dbReference type="InterPro" id="IPR012340">
    <property type="entry name" value="NA-bd_OB-fold"/>
</dbReference>
<organism evidence="3 4">
    <name type="scientific">Ambrosia artemisiifolia</name>
    <name type="common">Common ragweed</name>
    <dbReference type="NCBI Taxonomy" id="4212"/>
    <lineage>
        <taxon>Eukaryota</taxon>
        <taxon>Viridiplantae</taxon>
        <taxon>Streptophyta</taxon>
        <taxon>Embryophyta</taxon>
        <taxon>Tracheophyta</taxon>
        <taxon>Spermatophyta</taxon>
        <taxon>Magnoliopsida</taxon>
        <taxon>eudicotyledons</taxon>
        <taxon>Gunneridae</taxon>
        <taxon>Pentapetalae</taxon>
        <taxon>asterids</taxon>
        <taxon>campanulids</taxon>
        <taxon>Asterales</taxon>
        <taxon>Asteraceae</taxon>
        <taxon>Asteroideae</taxon>
        <taxon>Heliantheae alliance</taxon>
        <taxon>Heliantheae</taxon>
        <taxon>Ambrosia</taxon>
    </lineage>
</organism>
<dbReference type="CDD" id="cd04481">
    <property type="entry name" value="RPA1_DBD_B_like"/>
    <property type="match status" value="1"/>
</dbReference>
<gene>
    <name evidence="3" type="ORF">M8C21_023796</name>
</gene>
<dbReference type="SUPFAM" id="SSF50249">
    <property type="entry name" value="Nucleic acid-binding proteins"/>
    <property type="match status" value="2"/>
</dbReference>